<name>A0A100YVU0_TRASO</name>
<dbReference type="Gene3D" id="3.30.2020.10">
    <property type="entry name" value="NE0471-like N-terminal domain"/>
    <property type="match status" value="1"/>
</dbReference>
<dbReference type="SUPFAM" id="SSF143880">
    <property type="entry name" value="NE0471 N-terminal domain-like"/>
    <property type="match status" value="1"/>
</dbReference>
<gene>
    <name evidence="1" type="ORF">AUL39_06445</name>
</gene>
<sequence>MGRFGWSVMSVRPHEDYSIDVEFFDGTKGSFDARPLLNLQPYAPLKNPVFFMKAHAERGTVVWNDDLDVAPERVYEECTNAKSDGRNP</sequence>
<accession>A0A100YVU0</accession>
<dbReference type="EMBL" id="LOJF01000009">
    <property type="protein sequence ID" value="KUH58613.1"/>
    <property type="molecule type" value="Genomic_DNA"/>
</dbReference>
<comment type="caution">
    <text evidence="1">The sequence shown here is derived from an EMBL/GenBank/DDBJ whole genome shotgun (WGS) entry which is preliminary data.</text>
</comment>
<dbReference type="AlphaFoldDB" id="A0A100YVU0"/>
<evidence type="ECO:0000313" key="2">
    <source>
        <dbReference type="Proteomes" id="UP000054078"/>
    </source>
</evidence>
<dbReference type="RefSeq" id="WP_059054762.1">
    <property type="nucleotide sequence ID" value="NZ_JAZHSO010000006.1"/>
</dbReference>
<dbReference type="InterPro" id="IPR036782">
    <property type="entry name" value="NE0471-like_N"/>
</dbReference>
<dbReference type="Pfam" id="PF10387">
    <property type="entry name" value="DUF2442"/>
    <property type="match status" value="1"/>
</dbReference>
<keyword evidence="2" id="KW-1185">Reference proteome</keyword>
<dbReference type="OrthoDB" id="9803723at2"/>
<dbReference type="InterPro" id="IPR018841">
    <property type="entry name" value="DUF2442"/>
</dbReference>
<proteinExistence type="predicted"/>
<dbReference type="STRING" id="1299998.AUL39_06445"/>
<organism evidence="1 2">
    <name type="scientific">Tractidigestivibacter scatoligenes</name>
    <name type="common">Olsenella scatoligenes</name>
    <dbReference type="NCBI Taxonomy" id="1299998"/>
    <lineage>
        <taxon>Bacteria</taxon>
        <taxon>Bacillati</taxon>
        <taxon>Actinomycetota</taxon>
        <taxon>Coriobacteriia</taxon>
        <taxon>Coriobacteriales</taxon>
        <taxon>Atopobiaceae</taxon>
        <taxon>Tractidigestivibacter</taxon>
    </lineage>
</organism>
<evidence type="ECO:0000313" key="1">
    <source>
        <dbReference type="EMBL" id="KUH58613.1"/>
    </source>
</evidence>
<dbReference type="Proteomes" id="UP000054078">
    <property type="component" value="Unassembled WGS sequence"/>
</dbReference>
<protein>
    <recommendedName>
        <fullName evidence="3">DUF2442 domain-containing protein</fullName>
    </recommendedName>
</protein>
<evidence type="ECO:0008006" key="3">
    <source>
        <dbReference type="Google" id="ProtNLM"/>
    </source>
</evidence>
<reference evidence="1 2" key="1">
    <citation type="submission" date="2015-12" db="EMBL/GenBank/DDBJ databases">
        <title>Draft Genome Sequence of Olsenella scatoligenes SK9K4T; a Producer of 3-Methylindole- (skatole) and 4-Methylphenol- (p-cresol) Isolated from Pig Feces.</title>
        <authorList>
            <person name="Li X."/>
            <person name="Borg B."/>
            <person name="Canibe N."/>
        </authorList>
    </citation>
    <scope>NUCLEOTIDE SEQUENCE [LARGE SCALE GENOMIC DNA]</scope>
    <source>
        <strain evidence="1 2">SK9K4</strain>
    </source>
</reference>